<organism evidence="1 2">
    <name type="scientific">Ditylenchus dipsaci</name>
    <dbReference type="NCBI Taxonomy" id="166011"/>
    <lineage>
        <taxon>Eukaryota</taxon>
        <taxon>Metazoa</taxon>
        <taxon>Ecdysozoa</taxon>
        <taxon>Nematoda</taxon>
        <taxon>Chromadorea</taxon>
        <taxon>Rhabditida</taxon>
        <taxon>Tylenchina</taxon>
        <taxon>Tylenchomorpha</taxon>
        <taxon>Sphaerularioidea</taxon>
        <taxon>Anguinidae</taxon>
        <taxon>Anguininae</taxon>
        <taxon>Ditylenchus</taxon>
    </lineage>
</organism>
<reference evidence="2" key="1">
    <citation type="submission" date="2022-11" db="UniProtKB">
        <authorList>
            <consortium name="WormBaseParasite"/>
        </authorList>
    </citation>
    <scope>IDENTIFICATION</scope>
</reference>
<proteinExistence type="predicted"/>
<evidence type="ECO:0000313" key="2">
    <source>
        <dbReference type="WBParaSite" id="jg8035"/>
    </source>
</evidence>
<accession>A0A915ER28</accession>
<sequence length="111" mass="12726">MSIDVEQPLPSVLHLKSANDRRRSVLAISPGYDHCGNLGLPTINKRRNSDVPAGLGTCQADVCHKYHLMGYYDPSREQQEQRRRYSRWLQCEKAICLVNGIHHLTEQEKLN</sequence>
<keyword evidence="1" id="KW-1185">Reference proteome</keyword>
<dbReference type="Proteomes" id="UP000887574">
    <property type="component" value="Unplaced"/>
</dbReference>
<protein>
    <submittedName>
        <fullName evidence="2">Uncharacterized protein</fullName>
    </submittedName>
</protein>
<dbReference type="WBParaSite" id="jg8035">
    <property type="protein sequence ID" value="jg8035"/>
    <property type="gene ID" value="jg8035"/>
</dbReference>
<dbReference type="AlphaFoldDB" id="A0A915ER28"/>
<evidence type="ECO:0000313" key="1">
    <source>
        <dbReference type="Proteomes" id="UP000887574"/>
    </source>
</evidence>
<name>A0A915ER28_9BILA</name>